<sequence length="229" mass="25879">MKMGRHFNKCGGLVSFRKAKAKQTVEEANRISDIKTELNVSFQPPDNLNVISDGILTVECIRASKADEAVIDELMSLLQQNMQDMYTASSWGWNAQMKRDEAFSSKSWLIICRKSVSSATPEGCCCSTVGFVSFRFEREGEHPVLYCYEIQLYPQYQHLHVGTFLMEILSSIALAANMHRVVLTVFKSNVNAVKFFRKLGFQTDKTDPSIFEGFSTVDYLILSKLTGNQ</sequence>
<reference evidence="13" key="1">
    <citation type="submission" date="2022-06" db="EMBL/GenBank/DDBJ databases">
        <authorList>
            <person name="Berger JAMES D."/>
            <person name="Berger JAMES D."/>
        </authorList>
    </citation>
    <scope>NUCLEOTIDE SEQUENCE [LARGE SCALE GENOMIC DNA]</scope>
</reference>
<dbReference type="SUPFAM" id="SSF55729">
    <property type="entry name" value="Acyl-CoA N-acyltransferases (Nat)"/>
    <property type="match status" value="1"/>
</dbReference>
<dbReference type="GO" id="GO:1990189">
    <property type="term" value="F:protein N-terminal-serine acetyltransferase activity"/>
    <property type="evidence" value="ECO:0007669"/>
    <property type="project" value="UniProtKB-EC"/>
</dbReference>
<dbReference type="CDD" id="cd04301">
    <property type="entry name" value="NAT_SF"/>
    <property type="match status" value="1"/>
</dbReference>
<dbReference type="PANTHER" id="PTHR20531">
    <property type="entry name" value="N-ALPHA-ACETYLTRANSFERASE 40"/>
    <property type="match status" value="1"/>
</dbReference>
<comment type="catalytic activity">
    <reaction evidence="10">
        <text>N-terminal L-seryl-[histone H2A] + acetyl-CoA = N-terminal N(alpha)-acetyl-L-seryl-[histone H2A] + CoA + H(+)</text>
        <dbReference type="Rhea" id="RHEA:50600"/>
        <dbReference type="Rhea" id="RHEA-COMP:12742"/>
        <dbReference type="Rhea" id="RHEA-COMP:12744"/>
        <dbReference type="ChEBI" id="CHEBI:15378"/>
        <dbReference type="ChEBI" id="CHEBI:57287"/>
        <dbReference type="ChEBI" id="CHEBI:57288"/>
        <dbReference type="ChEBI" id="CHEBI:64738"/>
        <dbReference type="ChEBI" id="CHEBI:83690"/>
        <dbReference type="EC" id="2.3.1.257"/>
    </reaction>
</comment>
<dbReference type="InterPro" id="IPR000182">
    <property type="entry name" value="GNAT_dom"/>
</dbReference>
<feature type="domain" description="N-acetyltransferase" evidence="12">
    <location>
        <begin position="61"/>
        <end position="226"/>
    </location>
</feature>
<dbReference type="PROSITE" id="PS51186">
    <property type="entry name" value="GNAT"/>
    <property type="match status" value="1"/>
</dbReference>
<dbReference type="InterPro" id="IPR039949">
    <property type="entry name" value="NAA40"/>
</dbReference>
<evidence type="ECO:0000256" key="1">
    <source>
        <dbReference type="ARBA" id="ARBA00004123"/>
    </source>
</evidence>
<comment type="similarity">
    <text evidence="3">Belongs to the acetyltransferase family. NAA40 subfamily.</text>
</comment>
<dbReference type="Pfam" id="PF00583">
    <property type="entry name" value="Acetyltransf_1"/>
    <property type="match status" value="1"/>
</dbReference>
<dbReference type="GO" id="GO:0010485">
    <property type="term" value="F:histone H4 acetyltransferase activity"/>
    <property type="evidence" value="ECO:0007669"/>
    <property type="project" value="InterPro"/>
</dbReference>
<keyword evidence="6" id="KW-0963">Cytoplasm</keyword>
<keyword evidence="7" id="KW-0808">Transferase</keyword>
<evidence type="ECO:0000256" key="6">
    <source>
        <dbReference type="ARBA" id="ARBA00022490"/>
    </source>
</evidence>
<protein>
    <recommendedName>
        <fullName evidence="5">N-alpha-acetyltransferase 40</fullName>
        <ecNumber evidence="4">2.3.1.257</ecNumber>
    </recommendedName>
</protein>
<keyword evidence="8" id="KW-0539">Nucleus</keyword>
<comment type="catalytic activity">
    <reaction evidence="11">
        <text>N-terminal L-seryl-[histone H4] + acetyl-CoA = N-terminal N(alpha)-acetyl-L-seryl-[histone H4] + CoA + H(+)</text>
        <dbReference type="Rhea" id="RHEA:50596"/>
        <dbReference type="Rhea" id="RHEA-COMP:12740"/>
        <dbReference type="Rhea" id="RHEA-COMP:12743"/>
        <dbReference type="ChEBI" id="CHEBI:15378"/>
        <dbReference type="ChEBI" id="CHEBI:57287"/>
        <dbReference type="ChEBI" id="CHEBI:57288"/>
        <dbReference type="ChEBI" id="CHEBI:64738"/>
        <dbReference type="ChEBI" id="CHEBI:83690"/>
        <dbReference type="EC" id="2.3.1.257"/>
    </reaction>
</comment>
<dbReference type="WBParaSite" id="TREG1_93040.1">
    <property type="protein sequence ID" value="TREG1_93040.1"/>
    <property type="gene ID" value="TREG1_93040"/>
</dbReference>
<evidence type="ECO:0000256" key="10">
    <source>
        <dbReference type="ARBA" id="ARBA00047821"/>
    </source>
</evidence>
<dbReference type="PANTHER" id="PTHR20531:SF1">
    <property type="entry name" value="N-ALPHA-ACETYLTRANSFERASE 40"/>
    <property type="match status" value="1"/>
</dbReference>
<proteinExistence type="inferred from homology"/>
<dbReference type="EC" id="2.3.1.257" evidence="4"/>
<organism evidence="13 14">
    <name type="scientific">Trichobilharzia regenti</name>
    <name type="common">Nasal bird schistosome</name>
    <dbReference type="NCBI Taxonomy" id="157069"/>
    <lineage>
        <taxon>Eukaryota</taxon>
        <taxon>Metazoa</taxon>
        <taxon>Spiralia</taxon>
        <taxon>Lophotrochozoa</taxon>
        <taxon>Platyhelminthes</taxon>
        <taxon>Trematoda</taxon>
        <taxon>Digenea</taxon>
        <taxon>Strigeidida</taxon>
        <taxon>Schistosomatoidea</taxon>
        <taxon>Schistosomatidae</taxon>
        <taxon>Trichobilharzia</taxon>
    </lineage>
</organism>
<dbReference type="Proteomes" id="UP000050795">
    <property type="component" value="Unassembled WGS sequence"/>
</dbReference>
<evidence type="ECO:0000256" key="7">
    <source>
        <dbReference type="ARBA" id="ARBA00022679"/>
    </source>
</evidence>
<evidence type="ECO:0000256" key="3">
    <source>
        <dbReference type="ARBA" id="ARBA00008870"/>
    </source>
</evidence>
<dbReference type="Gene3D" id="3.40.630.30">
    <property type="match status" value="1"/>
</dbReference>
<keyword evidence="13" id="KW-1185">Reference proteome</keyword>
<evidence type="ECO:0000256" key="4">
    <source>
        <dbReference type="ARBA" id="ARBA00012950"/>
    </source>
</evidence>
<evidence type="ECO:0000256" key="11">
    <source>
        <dbReference type="ARBA" id="ARBA00049524"/>
    </source>
</evidence>
<keyword evidence="9" id="KW-0012">Acyltransferase</keyword>
<dbReference type="AlphaFoldDB" id="A0AA85KMP0"/>
<dbReference type="GO" id="GO:0005737">
    <property type="term" value="C:cytoplasm"/>
    <property type="evidence" value="ECO:0007669"/>
    <property type="project" value="UniProtKB-SubCell"/>
</dbReference>
<accession>A0AA85KMP0</accession>
<dbReference type="GO" id="GO:0005634">
    <property type="term" value="C:nucleus"/>
    <property type="evidence" value="ECO:0007669"/>
    <property type="project" value="UniProtKB-SubCell"/>
</dbReference>
<comment type="subcellular location">
    <subcellularLocation>
        <location evidence="2">Cytoplasm</location>
    </subcellularLocation>
    <subcellularLocation>
        <location evidence="1">Nucleus</location>
    </subcellularLocation>
</comment>
<name>A0AA85KMP0_TRIRE</name>
<evidence type="ECO:0000313" key="14">
    <source>
        <dbReference type="WBParaSite" id="TREG1_93040.1"/>
    </source>
</evidence>
<evidence type="ECO:0000259" key="12">
    <source>
        <dbReference type="PROSITE" id="PS51186"/>
    </source>
</evidence>
<evidence type="ECO:0000256" key="9">
    <source>
        <dbReference type="ARBA" id="ARBA00023315"/>
    </source>
</evidence>
<evidence type="ECO:0000256" key="5">
    <source>
        <dbReference type="ARBA" id="ARBA00015043"/>
    </source>
</evidence>
<evidence type="ECO:0000256" key="8">
    <source>
        <dbReference type="ARBA" id="ARBA00023242"/>
    </source>
</evidence>
<dbReference type="GO" id="GO:0043998">
    <property type="term" value="F:histone H2A acetyltransferase activity"/>
    <property type="evidence" value="ECO:0007669"/>
    <property type="project" value="InterPro"/>
</dbReference>
<dbReference type="InterPro" id="IPR016181">
    <property type="entry name" value="Acyl_CoA_acyltransferase"/>
</dbReference>
<reference evidence="14" key="2">
    <citation type="submission" date="2023-11" db="UniProtKB">
        <authorList>
            <consortium name="WormBaseParasite"/>
        </authorList>
    </citation>
    <scope>IDENTIFICATION</scope>
</reference>
<evidence type="ECO:0000313" key="13">
    <source>
        <dbReference type="Proteomes" id="UP000050795"/>
    </source>
</evidence>
<evidence type="ECO:0000256" key="2">
    <source>
        <dbReference type="ARBA" id="ARBA00004496"/>
    </source>
</evidence>